<organism evidence="1 2">
    <name type="scientific">Aporhodopirellula aestuarii</name>
    <dbReference type="NCBI Taxonomy" id="2950107"/>
    <lineage>
        <taxon>Bacteria</taxon>
        <taxon>Pseudomonadati</taxon>
        <taxon>Planctomycetota</taxon>
        <taxon>Planctomycetia</taxon>
        <taxon>Pirellulales</taxon>
        <taxon>Pirellulaceae</taxon>
        <taxon>Aporhodopirellula</taxon>
    </lineage>
</organism>
<comment type="caution">
    <text evidence="1">The sequence shown here is derived from an EMBL/GenBank/DDBJ whole genome shotgun (WGS) entry which is preliminary data.</text>
</comment>
<proteinExistence type="predicted"/>
<name>A0ABT0UBZ4_9BACT</name>
<accession>A0ABT0UBZ4</accession>
<dbReference type="RefSeq" id="WP_250932321.1">
    <property type="nucleotide sequence ID" value="NZ_JAMQBK010000085.1"/>
</dbReference>
<evidence type="ECO:0000313" key="1">
    <source>
        <dbReference type="EMBL" id="MCM2374430.1"/>
    </source>
</evidence>
<keyword evidence="2" id="KW-1185">Reference proteome</keyword>
<sequence length="45" mass="5018">MIMIPMIEELIAIRNPIIMLPRSSPLDSMVRIADMIPISVSAKPI</sequence>
<reference evidence="1 2" key="1">
    <citation type="journal article" date="2022" name="Syst. Appl. Microbiol.">
        <title>Rhodopirellula aestuarii sp. nov., a novel member of the genus Rhodopirellula isolated from brackish sediments collected in the Tagus River estuary, Portugal.</title>
        <authorList>
            <person name="Vitorino I.R."/>
            <person name="Klimek D."/>
            <person name="Calusinska M."/>
            <person name="Lobo-da-Cunha A."/>
            <person name="Vasconcelos V."/>
            <person name="Lage O.M."/>
        </authorList>
    </citation>
    <scope>NUCLEOTIDE SEQUENCE [LARGE SCALE GENOMIC DNA]</scope>
    <source>
        <strain evidence="1 2">ICT_H3.1</strain>
    </source>
</reference>
<evidence type="ECO:0000313" key="2">
    <source>
        <dbReference type="Proteomes" id="UP001202961"/>
    </source>
</evidence>
<gene>
    <name evidence="1" type="ORF">NB063_27745</name>
</gene>
<dbReference type="EMBL" id="JAMQBK010000085">
    <property type="protein sequence ID" value="MCM2374430.1"/>
    <property type="molecule type" value="Genomic_DNA"/>
</dbReference>
<dbReference type="Proteomes" id="UP001202961">
    <property type="component" value="Unassembled WGS sequence"/>
</dbReference>
<protein>
    <submittedName>
        <fullName evidence="1">Uncharacterized protein</fullName>
    </submittedName>
</protein>